<keyword evidence="4" id="KW-0281">Fimbrium</keyword>
<evidence type="ECO:0000256" key="1">
    <source>
        <dbReference type="ARBA" id="ARBA00004561"/>
    </source>
</evidence>
<dbReference type="EMBL" id="SMCS01000006">
    <property type="protein sequence ID" value="TCV92742.1"/>
    <property type="molecule type" value="Genomic_DNA"/>
</dbReference>
<evidence type="ECO:0000313" key="8">
    <source>
        <dbReference type="EMBL" id="TCV92742.1"/>
    </source>
</evidence>
<sequence>MLRVLSIFLALSVSCPVATAKQGCKPLHFQGVPQRVGFGRLVVPVGVEDGRILAEILSTPAYTTPTLNYICYNSTRRGELSRFTTLSSYGQGVYETGIAGLGIRIYTMSTSDHLPQREVPWNEYFPGRVSWIMQNFRFKVQLVKTGPLSSGTLGGGQVATWGHDGSRQITLDLTPIEVVAPTPTCAFSGTSASFPLRDVLFGNLGADGGSPWIHGSVTSAGCSNVNAVRMSFAGQADAGDAGLFAVTGGAAGVGIELRSIQPDMAAVPNSPKPIVLTPRAAGGQYAFKARYKRNGRPFSAGRGDANITVHVAYD</sequence>
<evidence type="ECO:0000259" key="7">
    <source>
        <dbReference type="Pfam" id="PF22003"/>
    </source>
</evidence>
<gene>
    <name evidence="8" type="ORF">EC912_10680</name>
</gene>
<dbReference type="Gene3D" id="2.60.40.3310">
    <property type="match status" value="1"/>
</dbReference>
<dbReference type="InterPro" id="IPR036937">
    <property type="entry name" value="Adhesion_dom_fimbrial_sf"/>
</dbReference>
<dbReference type="Pfam" id="PF00419">
    <property type="entry name" value="Fimbrial"/>
    <property type="match status" value="1"/>
</dbReference>
<evidence type="ECO:0000256" key="5">
    <source>
        <dbReference type="SAM" id="SignalP"/>
    </source>
</evidence>
<dbReference type="GO" id="GO:0009289">
    <property type="term" value="C:pilus"/>
    <property type="evidence" value="ECO:0007669"/>
    <property type="project" value="UniProtKB-SubCell"/>
</dbReference>
<dbReference type="PANTHER" id="PTHR33420:SF12">
    <property type="entry name" value="FIMBRIN-LIKE PROTEIN FIMI-RELATED"/>
    <property type="match status" value="1"/>
</dbReference>
<dbReference type="SUPFAM" id="SSF49401">
    <property type="entry name" value="Bacterial adhesins"/>
    <property type="match status" value="1"/>
</dbReference>
<dbReference type="Gene3D" id="2.60.40.1090">
    <property type="entry name" value="Fimbrial-type adhesion domain"/>
    <property type="match status" value="1"/>
</dbReference>
<comment type="subcellular location">
    <subcellularLocation>
        <location evidence="1">Fimbrium</location>
    </subcellularLocation>
</comment>
<dbReference type="RefSeq" id="WP_165973622.1">
    <property type="nucleotide sequence ID" value="NZ_SMCS01000006.1"/>
</dbReference>
<proteinExistence type="inferred from homology"/>
<evidence type="ECO:0000256" key="4">
    <source>
        <dbReference type="ARBA" id="ARBA00023263"/>
    </source>
</evidence>
<dbReference type="InterPro" id="IPR008966">
    <property type="entry name" value="Adhesion_dom_sf"/>
</dbReference>
<feature type="signal peptide" evidence="5">
    <location>
        <begin position="1"/>
        <end position="20"/>
    </location>
</feature>
<reference evidence="8 9" key="1">
    <citation type="submission" date="2019-03" db="EMBL/GenBank/DDBJ databases">
        <title>Above-ground endophytic microbial communities from plants in different locations in the United States.</title>
        <authorList>
            <person name="Frank C."/>
        </authorList>
    </citation>
    <scope>NUCLEOTIDE SEQUENCE [LARGE SCALE GENOMIC DNA]</scope>
    <source>
        <strain evidence="8 9">LP_13_YM</strain>
    </source>
</reference>
<evidence type="ECO:0000256" key="3">
    <source>
        <dbReference type="ARBA" id="ARBA00022729"/>
    </source>
</evidence>
<comment type="caution">
    <text evidence="8">The sequence shown here is derived from an EMBL/GenBank/DDBJ whole genome shotgun (WGS) entry which is preliminary data.</text>
</comment>
<name>A0A4R3YKS4_9GAMM</name>
<dbReference type="PANTHER" id="PTHR33420">
    <property type="entry name" value="FIMBRIAL SUBUNIT ELFA-RELATED"/>
    <property type="match status" value="1"/>
</dbReference>
<evidence type="ECO:0000256" key="2">
    <source>
        <dbReference type="ARBA" id="ARBA00006671"/>
    </source>
</evidence>
<dbReference type="InterPro" id="IPR054160">
    <property type="entry name" value="MrkD_recept-bd"/>
</dbReference>
<keyword evidence="9" id="KW-1185">Reference proteome</keyword>
<feature type="chain" id="PRO_5020710127" evidence="5">
    <location>
        <begin position="21"/>
        <end position="314"/>
    </location>
</feature>
<accession>A0A4R3YKS4</accession>
<keyword evidence="3 5" id="KW-0732">Signal</keyword>
<evidence type="ECO:0000259" key="6">
    <source>
        <dbReference type="Pfam" id="PF00419"/>
    </source>
</evidence>
<dbReference type="AlphaFoldDB" id="A0A4R3YKS4"/>
<organism evidence="8 9">
    <name type="scientific">Luteibacter rhizovicinus</name>
    <dbReference type="NCBI Taxonomy" id="242606"/>
    <lineage>
        <taxon>Bacteria</taxon>
        <taxon>Pseudomonadati</taxon>
        <taxon>Pseudomonadota</taxon>
        <taxon>Gammaproteobacteria</taxon>
        <taxon>Lysobacterales</taxon>
        <taxon>Rhodanobacteraceae</taxon>
        <taxon>Luteibacter</taxon>
    </lineage>
</organism>
<dbReference type="InterPro" id="IPR000259">
    <property type="entry name" value="Adhesion_dom_fimbrial"/>
</dbReference>
<evidence type="ECO:0000313" key="9">
    <source>
        <dbReference type="Proteomes" id="UP000295645"/>
    </source>
</evidence>
<dbReference type="PROSITE" id="PS51257">
    <property type="entry name" value="PROKAR_LIPOPROTEIN"/>
    <property type="match status" value="1"/>
</dbReference>
<feature type="domain" description="MrkD-like receptor binding" evidence="7">
    <location>
        <begin position="38"/>
        <end position="166"/>
    </location>
</feature>
<dbReference type="Proteomes" id="UP000295645">
    <property type="component" value="Unassembled WGS sequence"/>
</dbReference>
<feature type="domain" description="Fimbrial-type adhesion" evidence="6">
    <location>
        <begin position="182"/>
        <end position="314"/>
    </location>
</feature>
<comment type="similarity">
    <text evidence="2">Belongs to the fimbrial protein family.</text>
</comment>
<protein>
    <submittedName>
        <fullName evidence="8">Type 1 fimbria pilin</fullName>
    </submittedName>
</protein>
<dbReference type="InterPro" id="IPR050263">
    <property type="entry name" value="Bact_Fimbrial_Adh_Pro"/>
</dbReference>
<dbReference type="GO" id="GO:0043709">
    <property type="term" value="P:cell adhesion involved in single-species biofilm formation"/>
    <property type="evidence" value="ECO:0007669"/>
    <property type="project" value="TreeGrafter"/>
</dbReference>
<dbReference type="Pfam" id="PF22003">
    <property type="entry name" value="MrkDrd"/>
    <property type="match status" value="1"/>
</dbReference>